<evidence type="ECO:0000313" key="2">
    <source>
        <dbReference type="Proteomes" id="UP001165063"/>
    </source>
</evidence>
<evidence type="ECO:0000313" key="1">
    <source>
        <dbReference type="EMBL" id="GMG33018.1"/>
    </source>
</evidence>
<organism evidence="1 2">
    <name type="scientific">Ambrosiozyma monospora</name>
    <name type="common">Yeast</name>
    <name type="synonym">Endomycopsis monosporus</name>
    <dbReference type="NCBI Taxonomy" id="43982"/>
    <lineage>
        <taxon>Eukaryota</taxon>
        <taxon>Fungi</taxon>
        <taxon>Dikarya</taxon>
        <taxon>Ascomycota</taxon>
        <taxon>Saccharomycotina</taxon>
        <taxon>Pichiomycetes</taxon>
        <taxon>Pichiales</taxon>
        <taxon>Pichiaceae</taxon>
        <taxon>Ambrosiozyma</taxon>
    </lineage>
</organism>
<name>A0A9W7DFS9_AMBMO</name>
<proteinExistence type="predicted"/>
<dbReference type="EMBL" id="BSXU01001977">
    <property type="protein sequence ID" value="GMG33018.1"/>
    <property type="molecule type" value="Genomic_DNA"/>
</dbReference>
<keyword evidence="2" id="KW-1185">Reference proteome</keyword>
<comment type="caution">
    <text evidence="1">The sequence shown here is derived from an EMBL/GenBank/DDBJ whole genome shotgun (WGS) entry which is preliminary data.</text>
</comment>
<accession>A0A9W7DFS9</accession>
<gene>
    <name evidence="1" type="ORF">Amon01_000422300</name>
</gene>
<reference evidence="1" key="1">
    <citation type="submission" date="2023-04" db="EMBL/GenBank/DDBJ databases">
        <title>Ambrosiozyma monospora NBRC 1965.</title>
        <authorList>
            <person name="Ichikawa N."/>
            <person name="Sato H."/>
            <person name="Tonouchi N."/>
        </authorList>
    </citation>
    <scope>NUCLEOTIDE SEQUENCE</scope>
    <source>
        <strain evidence="1">NBRC 1965</strain>
    </source>
</reference>
<dbReference type="AlphaFoldDB" id="A0A9W7DFS9"/>
<dbReference type="Proteomes" id="UP001165063">
    <property type="component" value="Unassembled WGS sequence"/>
</dbReference>
<sequence>MSLGSRDFKIDAINSKITTQLTAVQTDQTATLNNLKQEQKEQRSILNDHGSLLNTILEKLNSIFQLVLGHGYFNY</sequence>
<protein>
    <submittedName>
        <fullName evidence="1">Unnamed protein product</fullName>
    </submittedName>
</protein>